<dbReference type="EMBL" id="JAMQKB010000007">
    <property type="protein sequence ID" value="MDC3424570.1"/>
    <property type="molecule type" value="Genomic_DNA"/>
</dbReference>
<gene>
    <name evidence="2" type="ORF">NC797_08610</name>
</gene>
<evidence type="ECO:0000313" key="2">
    <source>
        <dbReference type="EMBL" id="MDC3424570.1"/>
    </source>
</evidence>
<feature type="modified residue" description="Phosphohistidine; by HPr" evidence="1">
    <location>
        <position position="43"/>
    </location>
</feature>
<dbReference type="InterPro" id="IPR036665">
    <property type="entry name" value="PTS_IIA_glucitol/sorbitol_sf"/>
</dbReference>
<organism evidence="2 3">
    <name type="scientific">Terrihalobacillus insolitus</name>
    <dbReference type="NCBI Taxonomy" id="2950438"/>
    <lineage>
        <taxon>Bacteria</taxon>
        <taxon>Bacillati</taxon>
        <taxon>Bacillota</taxon>
        <taxon>Bacilli</taxon>
        <taxon>Bacillales</taxon>
        <taxon>Bacillaceae</taxon>
        <taxon>Terrihalobacillus</taxon>
    </lineage>
</organism>
<reference evidence="2" key="1">
    <citation type="submission" date="2022-06" db="EMBL/GenBank/DDBJ databases">
        <title>Aquibacillus sp. a new bacterium isolated from soil saline samples.</title>
        <authorList>
            <person name="Galisteo C."/>
            <person name="De La Haba R."/>
            <person name="Sanchez-Porro C."/>
            <person name="Ventosa A."/>
        </authorList>
    </citation>
    <scope>NUCLEOTIDE SEQUENCE</scope>
    <source>
        <strain evidence="2">3ASR75-11</strain>
    </source>
</reference>
<dbReference type="Proteomes" id="UP001145050">
    <property type="component" value="Unassembled WGS sequence"/>
</dbReference>
<dbReference type="PANTHER" id="PTHR40398">
    <property type="entry name" value="PTS SYSTEM GLUCITOL/SORBITOL-SPECIFIC EIIA COMPONENT"/>
    <property type="match status" value="1"/>
</dbReference>
<name>A0A9X4ANI6_9BACI</name>
<dbReference type="Gene3D" id="2.40.33.40">
    <property type="entry name" value="Phosphotransferase system, glucitol/sorbitol-specific IIA component"/>
    <property type="match status" value="1"/>
</dbReference>
<accession>A0A9X4ANI6</accession>
<dbReference type="AlphaFoldDB" id="A0A9X4ANI6"/>
<dbReference type="RefSeq" id="WP_272436375.1">
    <property type="nucleotide sequence ID" value="NZ_JAMQKB010000007.1"/>
</dbReference>
<keyword evidence="3" id="KW-1185">Reference proteome</keyword>
<proteinExistence type="predicted"/>
<dbReference type="InterPro" id="IPR004716">
    <property type="entry name" value="PTS_IIA_glucitol/sorbitol-sp"/>
</dbReference>
<evidence type="ECO:0000313" key="3">
    <source>
        <dbReference type="Proteomes" id="UP001145050"/>
    </source>
</evidence>
<sequence length="118" mass="13137">MSTIYSSVIKELGKDLEEILQADMLIIFNDTVPDELKDVSAIHEQGEWKGEVQVGDELILGEANYRVTFVGEKANETLHDLGHCTIKFGHDEPDLPGTICVEGETPKLEPGQLIKFVR</sequence>
<dbReference type="GO" id="GO:0008982">
    <property type="term" value="F:protein-N(PI)-phosphohistidine-sugar phosphotransferase activity"/>
    <property type="evidence" value="ECO:0007669"/>
    <property type="project" value="InterPro"/>
</dbReference>
<dbReference type="GO" id="GO:0009401">
    <property type="term" value="P:phosphoenolpyruvate-dependent sugar phosphotransferase system"/>
    <property type="evidence" value="ECO:0007669"/>
    <property type="project" value="InterPro"/>
</dbReference>
<comment type="caution">
    <text evidence="2">The sequence shown here is derived from an EMBL/GenBank/DDBJ whole genome shotgun (WGS) entry which is preliminary data.</text>
</comment>
<protein>
    <submittedName>
        <fullName evidence="2">PTS glucitol/sorbitol transporter subunit IIA</fullName>
    </submittedName>
</protein>
<dbReference type="SUPFAM" id="SSF141530">
    <property type="entry name" value="PTSIIA/GutA-like"/>
    <property type="match status" value="1"/>
</dbReference>
<evidence type="ECO:0000256" key="1">
    <source>
        <dbReference type="PROSITE-ProRule" id="PRU00420"/>
    </source>
</evidence>
<dbReference type="PANTHER" id="PTHR40398:SF1">
    <property type="entry name" value="PTS SYSTEM GLUCITOL_SORBITOL-SPECIFIC EIIA COMPONENT"/>
    <property type="match status" value="1"/>
</dbReference>
<dbReference type="GO" id="GO:0005737">
    <property type="term" value="C:cytoplasm"/>
    <property type="evidence" value="ECO:0007669"/>
    <property type="project" value="InterPro"/>
</dbReference>
<dbReference type="GO" id="GO:0016301">
    <property type="term" value="F:kinase activity"/>
    <property type="evidence" value="ECO:0007669"/>
    <property type="project" value="TreeGrafter"/>
</dbReference>
<dbReference type="Pfam" id="PF03829">
    <property type="entry name" value="PTSIIA_gutA"/>
    <property type="match status" value="1"/>
</dbReference>
<dbReference type="PROSITE" id="PS51097">
    <property type="entry name" value="PTS_EIIA_TYPE_5"/>
    <property type="match status" value="1"/>
</dbReference>